<dbReference type="RefSeq" id="WP_170195173.1">
    <property type="nucleotide sequence ID" value="NZ_JABBNB010000015.1"/>
</dbReference>
<accession>A0A848KVS4</accession>
<protein>
    <submittedName>
        <fullName evidence="1">Uncharacterized protein</fullName>
    </submittedName>
</protein>
<dbReference type="Proteomes" id="UP000550729">
    <property type="component" value="Unassembled WGS sequence"/>
</dbReference>
<comment type="caution">
    <text evidence="1">The sequence shown here is derived from an EMBL/GenBank/DDBJ whole genome shotgun (WGS) entry which is preliminary data.</text>
</comment>
<dbReference type="EMBL" id="JABBNB010000015">
    <property type="protein sequence ID" value="NMO02670.1"/>
    <property type="molecule type" value="Genomic_DNA"/>
</dbReference>
<evidence type="ECO:0000313" key="2">
    <source>
        <dbReference type="Proteomes" id="UP000550729"/>
    </source>
</evidence>
<organism evidence="1 2">
    <name type="scientific">Gordonia asplenii</name>
    <dbReference type="NCBI Taxonomy" id="2725283"/>
    <lineage>
        <taxon>Bacteria</taxon>
        <taxon>Bacillati</taxon>
        <taxon>Actinomycetota</taxon>
        <taxon>Actinomycetes</taxon>
        <taxon>Mycobacteriales</taxon>
        <taxon>Gordoniaceae</taxon>
        <taxon>Gordonia</taxon>
    </lineage>
</organism>
<gene>
    <name evidence="1" type="ORF">HH308_15770</name>
</gene>
<proteinExistence type="predicted"/>
<name>A0A848KVS4_9ACTN</name>
<reference evidence="1 2" key="1">
    <citation type="submission" date="2020-04" db="EMBL/GenBank/DDBJ databases">
        <title>Gordonia sp. nov. TBRC 11910.</title>
        <authorList>
            <person name="Suriyachadkun C."/>
        </authorList>
    </citation>
    <scope>NUCLEOTIDE SEQUENCE [LARGE SCALE GENOMIC DNA]</scope>
    <source>
        <strain evidence="1 2">TBRC 11910</strain>
    </source>
</reference>
<keyword evidence="2" id="KW-1185">Reference proteome</keyword>
<evidence type="ECO:0000313" key="1">
    <source>
        <dbReference type="EMBL" id="NMO02670.1"/>
    </source>
</evidence>
<sequence length="67" mass="7390">MTTPIADLDLAGLDPADLQYWHAGPPYELFARPRAEVPRSAPNVRAHRAAVHTGRIALSTVDDESRR</sequence>
<dbReference type="AlphaFoldDB" id="A0A848KVS4"/>